<evidence type="ECO:0000313" key="11">
    <source>
        <dbReference type="WBParaSite" id="sdigi.contig124.g4822.t1"/>
    </source>
</evidence>
<comment type="subcellular location">
    <subcellularLocation>
        <location evidence="1">Membrane</location>
        <topology evidence="1">Multi-pass membrane protein</topology>
    </subcellularLocation>
</comment>
<evidence type="ECO:0000256" key="8">
    <source>
        <dbReference type="SAM" id="Phobius"/>
    </source>
</evidence>
<keyword evidence="3 8" id="KW-0812">Transmembrane</keyword>
<dbReference type="PROSITE" id="PS50042">
    <property type="entry name" value="CNMP_BINDING_3"/>
    <property type="match status" value="1"/>
</dbReference>
<dbReference type="WBParaSite" id="sdigi.contig124.g4822.t1">
    <property type="protein sequence ID" value="sdigi.contig124.g4822.t1"/>
    <property type="gene ID" value="sdigi.contig124.g4822"/>
</dbReference>
<keyword evidence="6 8" id="KW-0472">Membrane</keyword>
<dbReference type="Gene3D" id="1.10.287.70">
    <property type="match status" value="1"/>
</dbReference>
<dbReference type="SUPFAM" id="SSF81324">
    <property type="entry name" value="Voltage-gated potassium channels"/>
    <property type="match status" value="1"/>
</dbReference>
<dbReference type="Proteomes" id="UP000887581">
    <property type="component" value="Unplaced"/>
</dbReference>
<dbReference type="GO" id="GO:0044877">
    <property type="term" value="F:protein-containing complex binding"/>
    <property type="evidence" value="ECO:0007669"/>
    <property type="project" value="TreeGrafter"/>
</dbReference>
<dbReference type="AlphaFoldDB" id="A0A915PIM8"/>
<evidence type="ECO:0000256" key="5">
    <source>
        <dbReference type="ARBA" id="ARBA00023065"/>
    </source>
</evidence>
<dbReference type="InterPro" id="IPR050866">
    <property type="entry name" value="CNG_cation_channel"/>
</dbReference>
<dbReference type="Gene3D" id="2.60.120.10">
    <property type="entry name" value="Jelly Rolls"/>
    <property type="match status" value="1"/>
</dbReference>
<dbReference type="GO" id="GO:0005886">
    <property type="term" value="C:plasma membrane"/>
    <property type="evidence" value="ECO:0007669"/>
    <property type="project" value="TreeGrafter"/>
</dbReference>
<dbReference type="GO" id="GO:0030553">
    <property type="term" value="F:cGMP binding"/>
    <property type="evidence" value="ECO:0007669"/>
    <property type="project" value="TreeGrafter"/>
</dbReference>
<feature type="transmembrane region" description="Helical" evidence="8">
    <location>
        <begin position="356"/>
        <end position="377"/>
    </location>
</feature>
<dbReference type="Gene3D" id="1.10.287.630">
    <property type="entry name" value="Helix hairpin bin"/>
    <property type="match status" value="1"/>
</dbReference>
<dbReference type="Pfam" id="PF00520">
    <property type="entry name" value="Ion_trans"/>
    <property type="match status" value="1"/>
</dbReference>
<evidence type="ECO:0000313" key="10">
    <source>
        <dbReference type="Proteomes" id="UP000887581"/>
    </source>
</evidence>
<name>A0A915PIM8_9BILA</name>
<dbReference type="SUPFAM" id="SSF51206">
    <property type="entry name" value="cAMP-binding domain-like"/>
    <property type="match status" value="2"/>
</dbReference>
<feature type="transmembrane region" description="Helical" evidence="8">
    <location>
        <begin position="225"/>
        <end position="246"/>
    </location>
</feature>
<dbReference type="InterPro" id="IPR018490">
    <property type="entry name" value="cNMP-bd_dom_sf"/>
</dbReference>
<keyword evidence="10" id="KW-1185">Reference proteome</keyword>
<sequence>MDMMMSSTTTGRGRRAALQKERASCGHSLLSVVTLQCTAPIIREQFSSTELLLPLLLQCCGGCCYCNYYAALPSVQHCTALLSPSYCCCITSSALCLLHYCFLMATASDNLKRPTTFTITNRWALAVLQSRCEVATIRLLDKMFIGQCYVHDGAAAESLKAQARRYFHSYNFWLDIISIFPSDFVLIYRGDISLVRLNRLLKSYRFNYFIDRTEIRTNWPNAFKIFVLIMTCIVLFHWNAAAYFLISVISGIDNEDPDAWQFTYTKIADPVIPKCNTFLLTYDSTSCSFNETGRNVSNRLEYIDEMMQYWQNRSEILAFPNFSKEYALSIYWSSLTLTTKGQQPYPMSSLEDALEVIDTLIGLLVFAIIVGSVGSIISTMNKEKSEFQEILDGIKFYLNYRKVDSDIQKRVLNCCDYIHDQGISKDERVINFQLLFAKIIFEIPNILEKWFQLLLEGLPRKLHGQLAIHLHMVTLQHVELLQDCEQGLLFELILRLKFQLFSPNDYICRRGELARVGLFTTKLVLSKVQHDNSKLSRNAFIETEFLSNAVVQEMYIVKRGQLNCVSDDGKVVLGILKEGAVFGQLAILNLSGKTGGTKHTIAIRSIGYTDVYILRQEDVNDVLQEYPLARQNMMRKAIKMLQDGDYYDSKMTDENEVNGNTSTTEKQLDGIGKALNTLSDEINHFYEIFDHCKLVLNQFAEYVNEFQATTYQT</sequence>
<dbReference type="Pfam" id="PF00027">
    <property type="entry name" value="cNMP_binding"/>
    <property type="match status" value="1"/>
</dbReference>
<dbReference type="GO" id="GO:0005223">
    <property type="term" value="F:intracellularly cGMP-activated cation channel activity"/>
    <property type="evidence" value="ECO:0007669"/>
    <property type="project" value="TreeGrafter"/>
</dbReference>
<keyword evidence="5" id="KW-0406">Ion transport</keyword>
<evidence type="ECO:0000256" key="3">
    <source>
        <dbReference type="ARBA" id="ARBA00022692"/>
    </source>
</evidence>
<dbReference type="CDD" id="cd00038">
    <property type="entry name" value="CAP_ED"/>
    <property type="match status" value="1"/>
</dbReference>
<evidence type="ECO:0000256" key="6">
    <source>
        <dbReference type="ARBA" id="ARBA00023136"/>
    </source>
</evidence>
<keyword evidence="7" id="KW-1071">Ligand-gated ion channel</keyword>
<evidence type="ECO:0000256" key="4">
    <source>
        <dbReference type="ARBA" id="ARBA00022989"/>
    </source>
</evidence>
<keyword evidence="7" id="KW-0407">Ion channel</keyword>
<evidence type="ECO:0000256" key="7">
    <source>
        <dbReference type="ARBA" id="ARBA00023286"/>
    </source>
</evidence>
<feature type="domain" description="Cyclic nucleotide-binding" evidence="9">
    <location>
        <begin position="552"/>
        <end position="640"/>
    </location>
</feature>
<proteinExistence type="predicted"/>
<dbReference type="InterPro" id="IPR000595">
    <property type="entry name" value="cNMP-bd_dom"/>
</dbReference>
<dbReference type="InterPro" id="IPR014710">
    <property type="entry name" value="RmlC-like_jellyroll"/>
</dbReference>
<dbReference type="PANTHER" id="PTHR45638">
    <property type="entry name" value="CYCLIC NUCLEOTIDE-GATED CATION CHANNEL SUBUNIT A"/>
    <property type="match status" value="1"/>
</dbReference>
<dbReference type="GO" id="GO:0005222">
    <property type="term" value="F:intracellularly cAMP-activated cation channel activity"/>
    <property type="evidence" value="ECO:0007669"/>
    <property type="project" value="TreeGrafter"/>
</dbReference>
<reference evidence="11" key="1">
    <citation type="submission" date="2022-11" db="UniProtKB">
        <authorList>
            <consortium name="WormBaseParasite"/>
        </authorList>
    </citation>
    <scope>IDENTIFICATION</scope>
</reference>
<dbReference type="GO" id="GO:0017071">
    <property type="term" value="C:intracellular cyclic nucleotide activated cation channel complex"/>
    <property type="evidence" value="ECO:0007669"/>
    <property type="project" value="TreeGrafter"/>
</dbReference>
<protein>
    <submittedName>
        <fullName evidence="11">Cyclic nucleotide-binding domain-containing protein</fullName>
    </submittedName>
</protein>
<evidence type="ECO:0000256" key="2">
    <source>
        <dbReference type="ARBA" id="ARBA00022448"/>
    </source>
</evidence>
<dbReference type="InterPro" id="IPR005821">
    <property type="entry name" value="Ion_trans_dom"/>
</dbReference>
<organism evidence="10 11">
    <name type="scientific">Setaria digitata</name>
    <dbReference type="NCBI Taxonomy" id="48799"/>
    <lineage>
        <taxon>Eukaryota</taxon>
        <taxon>Metazoa</taxon>
        <taxon>Ecdysozoa</taxon>
        <taxon>Nematoda</taxon>
        <taxon>Chromadorea</taxon>
        <taxon>Rhabditida</taxon>
        <taxon>Spirurina</taxon>
        <taxon>Spiruromorpha</taxon>
        <taxon>Filarioidea</taxon>
        <taxon>Setariidae</taxon>
        <taxon>Setaria</taxon>
    </lineage>
</organism>
<keyword evidence="2" id="KW-0813">Transport</keyword>
<evidence type="ECO:0000259" key="9">
    <source>
        <dbReference type="PROSITE" id="PS50042"/>
    </source>
</evidence>
<accession>A0A915PIM8</accession>
<keyword evidence="4 8" id="KW-1133">Transmembrane helix</keyword>
<evidence type="ECO:0000256" key="1">
    <source>
        <dbReference type="ARBA" id="ARBA00004141"/>
    </source>
</evidence>
<dbReference type="PANTHER" id="PTHR45638:SF11">
    <property type="entry name" value="CYCLIC NUCLEOTIDE-GATED CATION CHANNEL SUBUNIT A"/>
    <property type="match status" value="1"/>
</dbReference>